<dbReference type="Gene3D" id="3.40.640.10">
    <property type="entry name" value="Type I PLP-dependent aspartate aminotransferase-like (Major domain)"/>
    <property type="match status" value="1"/>
</dbReference>
<comment type="caution">
    <text evidence="3">The sequence shown here is derived from an EMBL/GenBank/DDBJ whole genome shotgun (WGS) entry which is preliminary data.</text>
</comment>
<dbReference type="SUPFAM" id="SSF53383">
    <property type="entry name" value="PLP-dependent transferases"/>
    <property type="match status" value="1"/>
</dbReference>
<evidence type="ECO:0000256" key="1">
    <source>
        <dbReference type="HAMAP-Rule" id="MF_02038"/>
    </source>
</evidence>
<evidence type="ECO:0000313" key="4">
    <source>
        <dbReference type="Proteomes" id="UP001595859"/>
    </source>
</evidence>
<dbReference type="InterPro" id="IPR027563">
    <property type="entry name" value="EgtE"/>
</dbReference>
<keyword evidence="1" id="KW-0663">Pyridoxal phosphate</keyword>
<dbReference type="GO" id="GO:0008483">
    <property type="term" value="F:transaminase activity"/>
    <property type="evidence" value="ECO:0007669"/>
    <property type="project" value="UniProtKB-KW"/>
</dbReference>
<feature type="domain" description="Aminotransferase class V" evidence="2">
    <location>
        <begin position="28"/>
        <end position="388"/>
    </location>
</feature>
<feature type="modified residue" description="N6-(pyridoxal phosphate)lysine" evidence="1">
    <location>
        <position position="220"/>
    </location>
</feature>
<dbReference type="InterPro" id="IPR015424">
    <property type="entry name" value="PyrdxlP-dep_Trfase"/>
</dbReference>
<comment type="function">
    <text evidence="1">Probably catalyzes the conversion of hercynylcysteine sulfoxide to ergothioneine.</text>
</comment>
<dbReference type="EC" id="4.4.-.-" evidence="1"/>
<keyword evidence="3" id="KW-0032">Aminotransferase</keyword>
<proteinExistence type="inferred from homology"/>
<dbReference type="HAMAP" id="MF_02038">
    <property type="entry name" value="EgtE"/>
    <property type="match status" value="1"/>
</dbReference>
<sequence length="398" mass="42378">MVEPRGLEAKVIDLDAVRADTPGSHRGVFLDSAGSSLPPVQVLDEVVNHLRREAEVGGYRAAAEREDDLEAGYEVLARALGCDADEVAFTDSATRSWLTAFDAIPLAPGDRVLSTEVEYAGNAVPLLRRAAEAGATVEPVPSDESGAVDVAALRAMLDDRVRLVSLVHVPTNGGLVNPAAAVVEAAHEAGALVLLDACQSAGQVDLAGVAADIVTGTGRKWLRGPRGTGFLAVRKEVRDRLRPRQVDLHSGTWEAPDRFSLRSDARVFELWESSVADRLGLIAAVRYALDLGLANIETAVRAGAEYLRAGLAGLPGVTVHDLGTQRCGLVTFTVDGVAPATVRDRLRDRHITVTLSGTTSTQYDMTRRGLDVIVRASPHYFITRTQLDETIAAVADLT</sequence>
<reference evidence="4" key="1">
    <citation type="journal article" date="2019" name="Int. J. Syst. Evol. Microbiol.">
        <title>The Global Catalogue of Microorganisms (GCM) 10K type strain sequencing project: providing services to taxonomists for standard genome sequencing and annotation.</title>
        <authorList>
            <consortium name="The Broad Institute Genomics Platform"/>
            <consortium name="The Broad Institute Genome Sequencing Center for Infectious Disease"/>
            <person name="Wu L."/>
            <person name="Ma J."/>
        </authorList>
    </citation>
    <scope>NUCLEOTIDE SEQUENCE [LARGE SCALE GENOMIC DNA]</scope>
    <source>
        <strain evidence="4">ZS-22-S1</strain>
    </source>
</reference>
<accession>A0ABV9S3I2</accession>
<evidence type="ECO:0000313" key="3">
    <source>
        <dbReference type="EMBL" id="MFC4856207.1"/>
    </source>
</evidence>
<name>A0ABV9S3I2_9PSEU</name>
<dbReference type="Gene3D" id="3.90.1150.10">
    <property type="entry name" value="Aspartate Aminotransferase, domain 1"/>
    <property type="match status" value="1"/>
</dbReference>
<dbReference type="Proteomes" id="UP001595859">
    <property type="component" value="Unassembled WGS sequence"/>
</dbReference>
<protein>
    <recommendedName>
        <fullName evidence="1">Probable hercynylcysteine sulfoxide lyase</fullName>
        <ecNumber evidence="1">4.4.-.-</ecNumber>
    </recommendedName>
</protein>
<comment type="cofactor">
    <cofactor evidence="1">
        <name>pyridoxal 5'-phosphate</name>
        <dbReference type="ChEBI" id="CHEBI:597326"/>
    </cofactor>
</comment>
<dbReference type="InterPro" id="IPR015422">
    <property type="entry name" value="PyrdxlP-dep_Trfase_small"/>
</dbReference>
<keyword evidence="1" id="KW-0456">Lyase</keyword>
<keyword evidence="3" id="KW-0808">Transferase</keyword>
<dbReference type="InterPro" id="IPR000192">
    <property type="entry name" value="Aminotrans_V_dom"/>
</dbReference>
<comment type="catalytic activity">
    <reaction evidence="1">
        <text>S-(hercyn-2-yl)-L-cysteine S-oxide + AH2 + H(+) = ergothioneine + pyruvate + A + NH4(+)</text>
        <dbReference type="Rhea" id="RHEA:42688"/>
        <dbReference type="ChEBI" id="CHEBI:13193"/>
        <dbReference type="ChEBI" id="CHEBI:15361"/>
        <dbReference type="ChEBI" id="CHEBI:15378"/>
        <dbReference type="ChEBI" id="CHEBI:17499"/>
        <dbReference type="ChEBI" id="CHEBI:28938"/>
        <dbReference type="ChEBI" id="CHEBI:82706"/>
        <dbReference type="ChEBI" id="CHEBI:134344"/>
    </reaction>
</comment>
<dbReference type="PANTHER" id="PTHR43586">
    <property type="entry name" value="CYSTEINE DESULFURASE"/>
    <property type="match status" value="1"/>
</dbReference>
<dbReference type="Pfam" id="PF00266">
    <property type="entry name" value="Aminotran_5"/>
    <property type="match status" value="1"/>
</dbReference>
<comment type="similarity">
    <text evidence="1">Belongs to the class-V pyridoxal-phosphate-dependent aminotransferase family. EgtE subfamily.</text>
</comment>
<dbReference type="EMBL" id="JBHSIS010000010">
    <property type="protein sequence ID" value="MFC4856207.1"/>
    <property type="molecule type" value="Genomic_DNA"/>
</dbReference>
<dbReference type="PANTHER" id="PTHR43586:SF24">
    <property type="entry name" value="BLR4730 PROTEIN"/>
    <property type="match status" value="1"/>
</dbReference>
<organism evidence="3 4">
    <name type="scientific">Actinophytocola glycyrrhizae</name>
    <dbReference type="NCBI Taxonomy" id="2044873"/>
    <lineage>
        <taxon>Bacteria</taxon>
        <taxon>Bacillati</taxon>
        <taxon>Actinomycetota</taxon>
        <taxon>Actinomycetes</taxon>
        <taxon>Pseudonocardiales</taxon>
        <taxon>Pseudonocardiaceae</taxon>
    </lineage>
</organism>
<keyword evidence="4" id="KW-1185">Reference proteome</keyword>
<dbReference type="InterPro" id="IPR015421">
    <property type="entry name" value="PyrdxlP-dep_Trfase_major"/>
</dbReference>
<comment type="pathway">
    <text evidence="1">Amino-acid biosynthesis; ergothioneine biosynthesis.</text>
</comment>
<evidence type="ECO:0000259" key="2">
    <source>
        <dbReference type="Pfam" id="PF00266"/>
    </source>
</evidence>
<dbReference type="RefSeq" id="WP_378058190.1">
    <property type="nucleotide sequence ID" value="NZ_JBHSIS010000010.1"/>
</dbReference>
<gene>
    <name evidence="1" type="primary">egtE</name>
    <name evidence="3" type="ORF">ACFPCV_22115</name>
</gene>